<organism evidence="1 2">
    <name type="scientific">Nannocystis punicea</name>
    <dbReference type="NCBI Taxonomy" id="2995304"/>
    <lineage>
        <taxon>Bacteria</taxon>
        <taxon>Pseudomonadati</taxon>
        <taxon>Myxococcota</taxon>
        <taxon>Polyangia</taxon>
        <taxon>Nannocystales</taxon>
        <taxon>Nannocystaceae</taxon>
        <taxon>Nannocystis</taxon>
    </lineage>
</organism>
<dbReference type="Gene3D" id="3.80.10.10">
    <property type="entry name" value="Ribonuclease Inhibitor"/>
    <property type="match status" value="1"/>
</dbReference>
<accession>A0ABY7H5D3</accession>
<name>A0ABY7H5D3_9BACT</name>
<proteinExistence type="predicted"/>
<dbReference type="Proteomes" id="UP001164459">
    <property type="component" value="Chromosome"/>
</dbReference>
<evidence type="ECO:0000313" key="1">
    <source>
        <dbReference type="EMBL" id="WAS94179.1"/>
    </source>
</evidence>
<protein>
    <submittedName>
        <fullName evidence="1">Uncharacterized protein</fullName>
    </submittedName>
</protein>
<reference evidence="1" key="1">
    <citation type="submission" date="2022-11" db="EMBL/GenBank/DDBJ databases">
        <title>Minimal conservation of predation-associated metabolite biosynthetic gene clusters underscores biosynthetic potential of Myxococcota including descriptions for ten novel species: Archangium lansinium sp. nov., Myxococcus landrumus sp. nov., Nannocystis bai.</title>
        <authorList>
            <person name="Ahearne A."/>
            <person name="Stevens C."/>
            <person name="Dowd S."/>
        </authorList>
    </citation>
    <scope>NUCLEOTIDE SEQUENCE</scope>
    <source>
        <strain evidence="1">Fl3</strain>
    </source>
</reference>
<dbReference type="EMBL" id="CP114040">
    <property type="protein sequence ID" value="WAS94179.1"/>
    <property type="molecule type" value="Genomic_DNA"/>
</dbReference>
<sequence>MEREEFARRLAEATRRLLALTRTYVIDSLPEAVTYSLAMQPWVEHVPLGPGEVLFAADGERFRERRRCNAEEAVELLWRDGLVPLWVDLVVVAVADGRTQIEAEVSPRFIREPPELQGEERPFLIKVRNNPPWIPRSKWHGPLKRFPLHWRDDPEAARAVRDPEERRVSTRRLLLRRLLAAPPVRITFAQVLGQLRERPAADLQWRDEDEQLEAIDEAEQVMAGWGEAEREGALGEAFFGDMRVRPWARLLRRVVVARVEQNAWMLPALLQSPYAAGLTGLEIRRSEVDLRAIAGSTQVRGLRRLILHDTAITEEEFAALVTTPNLAGLTHSTLSNLSLPPARLARWLDGTPGRSLRELVLAGFAGAEHLEVLLARAPVLLRLRSLGVVDGYVGDAEVLRLAACEALGGLATLDLRGSRSPISQAAAAKLRAAPHLARTQVLLDDGATGSR</sequence>
<evidence type="ECO:0000313" key="2">
    <source>
        <dbReference type="Proteomes" id="UP001164459"/>
    </source>
</evidence>
<dbReference type="InterPro" id="IPR032675">
    <property type="entry name" value="LRR_dom_sf"/>
</dbReference>
<keyword evidence="2" id="KW-1185">Reference proteome</keyword>
<dbReference type="RefSeq" id="WP_269036516.1">
    <property type="nucleotide sequence ID" value="NZ_CP114040.1"/>
</dbReference>
<gene>
    <name evidence="1" type="ORF">O0S08_49280</name>
</gene>